<dbReference type="EMBL" id="JACXAD010000004">
    <property type="protein sequence ID" value="MBD2767197.1"/>
    <property type="molecule type" value="Genomic_DNA"/>
</dbReference>
<organism evidence="3 4">
    <name type="scientific">Hymenobacter montanus</name>
    <dbReference type="NCBI Taxonomy" id="2771359"/>
    <lineage>
        <taxon>Bacteria</taxon>
        <taxon>Pseudomonadati</taxon>
        <taxon>Bacteroidota</taxon>
        <taxon>Cytophagia</taxon>
        <taxon>Cytophagales</taxon>
        <taxon>Hymenobacteraceae</taxon>
        <taxon>Hymenobacter</taxon>
    </lineage>
</organism>
<name>A0A927BAK5_9BACT</name>
<gene>
    <name evidence="3" type="ORF">IC235_04745</name>
</gene>
<dbReference type="AlphaFoldDB" id="A0A927BAK5"/>
<evidence type="ECO:0000256" key="1">
    <source>
        <dbReference type="ARBA" id="ARBA00023251"/>
    </source>
</evidence>
<proteinExistence type="predicted"/>
<accession>A0A927BAK5</accession>
<dbReference type="SUPFAM" id="SSF54593">
    <property type="entry name" value="Glyoxalase/Bleomycin resistance protein/Dihydroxybiphenyl dioxygenase"/>
    <property type="match status" value="1"/>
</dbReference>
<dbReference type="Proteomes" id="UP000612233">
    <property type="component" value="Unassembled WGS sequence"/>
</dbReference>
<evidence type="ECO:0000256" key="2">
    <source>
        <dbReference type="SAM" id="Phobius"/>
    </source>
</evidence>
<comment type="caution">
    <text evidence="3">The sequence shown here is derived from an EMBL/GenBank/DDBJ whole genome shotgun (WGS) entry which is preliminary data.</text>
</comment>
<keyword evidence="2" id="KW-0472">Membrane</keyword>
<dbReference type="Gene3D" id="3.10.180.10">
    <property type="entry name" value="2,3-Dihydroxybiphenyl 1,2-Dioxygenase, domain 1"/>
    <property type="match status" value="1"/>
</dbReference>
<dbReference type="Pfam" id="PF19581">
    <property type="entry name" value="Glyoxalase_7"/>
    <property type="match status" value="1"/>
</dbReference>
<keyword evidence="4" id="KW-1185">Reference proteome</keyword>
<keyword evidence="2" id="KW-1133">Transmembrane helix</keyword>
<evidence type="ECO:0000313" key="4">
    <source>
        <dbReference type="Proteomes" id="UP000612233"/>
    </source>
</evidence>
<keyword evidence="1" id="KW-0046">Antibiotic resistance</keyword>
<evidence type="ECO:0000313" key="3">
    <source>
        <dbReference type="EMBL" id="MBD2767197.1"/>
    </source>
</evidence>
<dbReference type="InterPro" id="IPR000335">
    <property type="entry name" value="Bleomycin-R"/>
</dbReference>
<sequence>MLYSKCVDLRTIIVVFFMVIPIFRIFDYHKACEFYVGWLGFHIDWEERSDTGPMYMQVSRGDIVLHLIGDWGESCPGSKAVAEINGLLAYHRLLLQKDYPFGRPGLEKTTWSERVMQAEVTDPFGNSIVFIEACV</sequence>
<reference evidence="3" key="1">
    <citation type="submission" date="2020-09" db="EMBL/GenBank/DDBJ databases">
        <authorList>
            <person name="Kim M.K."/>
        </authorList>
    </citation>
    <scope>NUCLEOTIDE SEQUENCE</scope>
    <source>
        <strain evidence="3">BT664</strain>
    </source>
</reference>
<feature type="transmembrane region" description="Helical" evidence="2">
    <location>
        <begin position="7"/>
        <end position="26"/>
    </location>
</feature>
<dbReference type="InterPro" id="IPR029068">
    <property type="entry name" value="Glyas_Bleomycin-R_OHBP_Dase"/>
</dbReference>
<protein>
    <submittedName>
        <fullName evidence="3">VOC family protein</fullName>
    </submittedName>
</protein>
<dbReference type="GO" id="GO:0046677">
    <property type="term" value="P:response to antibiotic"/>
    <property type="evidence" value="ECO:0007669"/>
    <property type="project" value="UniProtKB-KW"/>
</dbReference>
<keyword evidence="2" id="KW-0812">Transmembrane</keyword>